<dbReference type="PROSITE" id="PS51257">
    <property type="entry name" value="PROKAR_LIPOPROTEIN"/>
    <property type="match status" value="1"/>
</dbReference>
<name>A0A0N1MPV1_9HELI</name>
<dbReference type="EMBL" id="JNOC01000114">
    <property type="protein sequence ID" value="KPH54546.1"/>
    <property type="molecule type" value="Genomic_DNA"/>
</dbReference>
<dbReference type="RefSeq" id="WP_054198750.1">
    <property type="nucleotide sequence ID" value="NZ_JNOC01000114.1"/>
</dbReference>
<dbReference type="Proteomes" id="UP000037997">
    <property type="component" value="Unassembled WGS sequence"/>
</dbReference>
<dbReference type="PATRIC" id="fig|35818.11.peg.131"/>
<protein>
    <submittedName>
        <fullName evidence="1">Uncharacterized protein</fullName>
    </submittedName>
</protein>
<proteinExistence type="predicted"/>
<reference evidence="1 2" key="1">
    <citation type="submission" date="2014-06" db="EMBL/GenBank/DDBJ databases">
        <title>Helicobacter pullorum isolates in fresh chicken meat - phenotypic and genotypic features.</title>
        <authorList>
            <person name="Borges V."/>
            <person name="Santos A."/>
            <person name="Correia C.B."/>
            <person name="Saraiva M."/>
            <person name="Menard A."/>
            <person name="Vieira L."/>
            <person name="Sampaio D.A."/>
            <person name="Gomes J.P."/>
            <person name="Oleastro M."/>
        </authorList>
    </citation>
    <scope>NUCLEOTIDE SEQUENCE [LARGE SCALE GENOMIC DNA]</scope>
    <source>
        <strain evidence="1 2">229334/12</strain>
    </source>
</reference>
<gene>
    <name evidence="1" type="ORF">HPU229334_00665</name>
</gene>
<comment type="caution">
    <text evidence="1">The sequence shown here is derived from an EMBL/GenBank/DDBJ whole genome shotgun (WGS) entry which is preliminary data.</text>
</comment>
<accession>A0A0N1MPV1</accession>
<evidence type="ECO:0000313" key="2">
    <source>
        <dbReference type="Proteomes" id="UP000037997"/>
    </source>
</evidence>
<dbReference type="AlphaFoldDB" id="A0A0N1MPV1"/>
<organism evidence="1 2">
    <name type="scientific">Helicobacter pullorum</name>
    <dbReference type="NCBI Taxonomy" id="35818"/>
    <lineage>
        <taxon>Bacteria</taxon>
        <taxon>Pseudomonadati</taxon>
        <taxon>Campylobacterota</taxon>
        <taxon>Epsilonproteobacteria</taxon>
        <taxon>Campylobacterales</taxon>
        <taxon>Helicobacteraceae</taxon>
        <taxon>Helicobacter</taxon>
    </lineage>
</organism>
<sequence>MIRNAGGVSPFVNVFAFSCEANVYVTPTTPNSKVKISVLDSTDKELYIVADRELLFLGGIYLNANQKLKVEINGGGSVFVSYLEENTSLIGGVSVTKQSYIGDNQTTEFALPGGVDTQDKALINVFVEGMKCEDYSLQDSKVVFGIAPFSNSDIEILAIIPQGV</sequence>
<evidence type="ECO:0000313" key="1">
    <source>
        <dbReference type="EMBL" id="KPH54546.1"/>
    </source>
</evidence>